<keyword evidence="6" id="KW-1185">Reference proteome</keyword>
<feature type="domain" description="JmjC" evidence="4">
    <location>
        <begin position="297"/>
        <end position="463"/>
    </location>
</feature>
<evidence type="ECO:0000259" key="4">
    <source>
        <dbReference type="PROSITE" id="PS51184"/>
    </source>
</evidence>
<protein>
    <recommendedName>
        <fullName evidence="4">JmjC domain-containing protein</fullName>
    </recommendedName>
</protein>
<dbReference type="InterPro" id="IPR046341">
    <property type="entry name" value="SET_dom_sf"/>
</dbReference>
<dbReference type="Pfam" id="PF02373">
    <property type="entry name" value="JmjC"/>
    <property type="match status" value="1"/>
</dbReference>
<dbReference type="InterPro" id="IPR003347">
    <property type="entry name" value="JmjC_dom"/>
</dbReference>
<feature type="compositionally biased region" description="Basic and acidic residues" evidence="3">
    <location>
        <begin position="474"/>
        <end position="490"/>
    </location>
</feature>
<feature type="region of interest" description="Disordered" evidence="3">
    <location>
        <begin position="61"/>
        <end position="162"/>
    </location>
</feature>
<dbReference type="SUPFAM" id="SSF82199">
    <property type="entry name" value="SET domain"/>
    <property type="match status" value="1"/>
</dbReference>
<feature type="region of interest" description="Disordered" evidence="3">
    <location>
        <begin position="474"/>
        <end position="616"/>
    </location>
</feature>
<proteinExistence type="predicted"/>
<dbReference type="SUPFAM" id="SSF51197">
    <property type="entry name" value="Clavaminate synthase-like"/>
    <property type="match status" value="1"/>
</dbReference>
<dbReference type="Gene3D" id="2.170.270.10">
    <property type="entry name" value="SET domain"/>
    <property type="match status" value="1"/>
</dbReference>
<keyword evidence="1" id="KW-0479">Metal-binding</keyword>
<evidence type="ECO:0000313" key="5">
    <source>
        <dbReference type="EMBL" id="KAK4117587.1"/>
    </source>
</evidence>
<accession>A0AAN6TN53</accession>
<feature type="compositionally biased region" description="Low complexity" evidence="3">
    <location>
        <begin position="137"/>
        <end position="156"/>
    </location>
</feature>
<evidence type="ECO:0000313" key="6">
    <source>
        <dbReference type="Proteomes" id="UP001302812"/>
    </source>
</evidence>
<feature type="compositionally biased region" description="Pro residues" evidence="3">
    <location>
        <begin position="64"/>
        <end position="75"/>
    </location>
</feature>
<dbReference type="RefSeq" id="XP_064675157.1">
    <property type="nucleotide sequence ID" value="XM_064812868.1"/>
</dbReference>
<feature type="compositionally biased region" description="Polar residues" evidence="3">
    <location>
        <begin position="601"/>
        <end position="616"/>
    </location>
</feature>
<feature type="region of interest" description="Disordered" evidence="3">
    <location>
        <begin position="651"/>
        <end position="681"/>
    </location>
</feature>
<dbReference type="GO" id="GO:0046872">
    <property type="term" value="F:metal ion binding"/>
    <property type="evidence" value="ECO:0007669"/>
    <property type="project" value="UniProtKB-KW"/>
</dbReference>
<dbReference type="EMBL" id="MU853332">
    <property type="protein sequence ID" value="KAK4117587.1"/>
    <property type="molecule type" value="Genomic_DNA"/>
</dbReference>
<organism evidence="5 6">
    <name type="scientific">Canariomyces notabilis</name>
    <dbReference type="NCBI Taxonomy" id="2074819"/>
    <lineage>
        <taxon>Eukaryota</taxon>
        <taxon>Fungi</taxon>
        <taxon>Dikarya</taxon>
        <taxon>Ascomycota</taxon>
        <taxon>Pezizomycotina</taxon>
        <taxon>Sordariomycetes</taxon>
        <taxon>Sordariomycetidae</taxon>
        <taxon>Sordariales</taxon>
        <taxon>Chaetomiaceae</taxon>
        <taxon>Canariomyces</taxon>
    </lineage>
</organism>
<dbReference type="SMART" id="SM00558">
    <property type="entry name" value="JmjC"/>
    <property type="match status" value="1"/>
</dbReference>
<dbReference type="AlphaFoldDB" id="A0AAN6TN53"/>
<dbReference type="Proteomes" id="UP001302812">
    <property type="component" value="Unassembled WGS sequence"/>
</dbReference>
<sequence>MDALQLKDELGQISDALRGYLEHGIAANRKVQPPRTKAGRDLLQQLLGRLDHVSSLVDVHQRLLPPPPSPSPVPLPAATTPQASHHDSPVPPPQQQILAPPVGIPDAPKEEVPPVVVQPKSDAHPHTATPNLMTTNPSSAQSPSPPVQHHSPPSQAGPEIRLKDGSVYSSPLLSEHAAPLFDCTYQDIRVLNEELFELYSSHPIVKERGYFKLQVRDLPPVAVQKVARPSKDHATSFCYKADRLGLVKVDTGKRLKFDSPHLPLPLSTKMDWSLDEQRDLWNTSAADPPKGTRPYVIGNPLFDDVELSPGEKLRRRGRTLLEGINTQYVYFNLTGKTITTMHREDAHVRSENLLRSGQHKFWCFIKPAFSRKLEERMAIEYPEMRRCSQAVRHLSRSIPPARLDDWGIEYTLDYCVPGQAVVTEPGTYHQVLNLGPNYAVAINLEYSSSPDMPLDYRFCDRLCPDKFAISADDFRIYDKPEPPAEAELPRTPESSGSQERPAPVSAPEGTALMPPGATVSQPPTQSATPPPEKHEQHSHPPTQAVKNLARLPLPPQEDKVNPPPPNETILRAPSRTQNLSPESQVHSPQTVLQPPLLAPPRTQNPSSEAQVHSSQTVLQPPLLSRPQGELCCSKPNWEELPPIRKTARMINPKRRTETPTPTKSKRQRVEEAPTPQDPPPIAAFEHLATLLRHRESTSVESQFVEALCGKSAFERLAHLVREWRRYSKSTPIMLGGMNLGKSVDESMQGYPELRVFLLRLFKLKLSECFEKAMAGAGRQLSAQGLMDGMLRMLKWDDAKRHKLHDYLREGKCWKTICDKHDGLLSLMPTENDDCLDLALFKDQLARFHKGLDTEFVRKMCAAGSTLQKSMWDYLELPEFVWESATTTYLSADQILPLLAPFRLLKSNYFDYRCYYWPKPARWHWSWPMDPTSVMPGDQPCDLCTLKSNTKTCRCIDTKVPRIPRISDDRSKGPGIRAVGSHRANDILGELVGELVPLGAFPGDWTMDFCRPDLDDEPVAAIYPRRMGNWVRKVCHASTNPSAVFRVMKISGRWRLMLVAARNIGDGEEITAKYGRGFSKELPYDLVEGLR</sequence>
<dbReference type="GO" id="GO:0034647">
    <property type="term" value="F:histone H3K4me/H3K4me2/H3K4me3 demethylase activity"/>
    <property type="evidence" value="ECO:0007669"/>
    <property type="project" value="TreeGrafter"/>
</dbReference>
<comment type="caution">
    <text evidence="5">The sequence shown here is derived from an EMBL/GenBank/DDBJ whole genome shotgun (WGS) entry which is preliminary data.</text>
</comment>
<name>A0AAN6TN53_9PEZI</name>
<dbReference type="GO" id="GO:0005634">
    <property type="term" value="C:nucleus"/>
    <property type="evidence" value="ECO:0007669"/>
    <property type="project" value="TreeGrafter"/>
</dbReference>
<dbReference type="PROSITE" id="PS51184">
    <property type="entry name" value="JMJC"/>
    <property type="match status" value="1"/>
</dbReference>
<dbReference type="Gene3D" id="2.60.120.650">
    <property type="entry name" value="Cupin"/>
    <property type="match status" value="1"/>
</dbReference>
<feature type="compositionally biased region" description="Polar residues" evidence="3">
    <location>
        <begin position="574"/>
        <end position="592"/>
    </location>
</feature>
<dbReference type="SMART" id="SM00317">
    <property type="entry name" value="SET"/>
    <property type="match status" value="1"/>
</dbReference>
<dbReference type="PANTHER" id="PTHR10694:SF33">
    <property type="entry name" value="LYSINE-SPECIFIC DEMETHYLASE 5"/>
    <property type="match status" value="1"/>
</dbReference>
<evidence type="ECO:0000256" key="2">
    <source>
        <dbReference type="ARBA" id="ARBA00023004"/>
    </source>
</evidence>
<keyword evidence="2" id="KW-0408">Iron</keyword>
<dbReference type="PANTHER" id="PTHR10694">
    <property type="entry name" value="LYSINE-SPECIFIC DEMETHYLASE"/>
    <property type="match status" value="1"/>
</dbReference>
<dbReference type="GO" id="GO:0006355">
    <property type="term" value="P:regulation of DNA-templated transcription"/>
    <property type="evidence" value="ECO:0007669"/>
    <property type="project" value="TreeGrafter"/>
</dbReference>
<dbReference type="GO" id="GO:0000785">
    <property type="term" value="C:chromatin"/>
    <property type="evidence" value="ECO:0007669"/>
    <property type="project" value="TreeGrafter"/>
</dbReference>
<gene>
    <name evidence="5" type="ORF">N656DRAFT_744040</name>
</gene>
<dbReference type="GeneID" id="89936993"/>
<evidence type="ECO:0000256" key="1">
    <source>
        <dbReference type="ARBA" id="ARBA00022723"/>
    </source>
</evidence>
<reference evidence="5" key="1">
    <citation type="journal article" date="2023" name="Mol. Phylogenet. Evol.">
        <title>Genome-scale phylogeny and comparative genomics of the fungal order Sordariales.</title>
        <authorList>
            <person name="Hensen N."/>
            <person name="Bonometti L."/>
            <person name="Westerberg I."/>
            <person name="Brannstrom I.O."/>
            <person name="Guillou S."/>
            <person name="Cros-Aarteil S."/>
            <person name="Calhoun S."/>
            <person name="Haridas S."/>
            <person name="Kuo A."/>
            <person name="Mondo S."/>
            <person name="Pangilinan J."/>
            <person name="Riley R."/>
            <person name="LaButti K."/>
            <person name="Andreopoulos B."/>
            <person name="Lipzen A."/>
            <person name="Chen C."/>
            <person name="Yan M."/>
            <person name="Daum C."/>
            <person name="Ng V."/>
            <person name="Clum A."/>
            <person name="Steindorff A."/>
            <person name="Ohm R.A."/>
            <person name="Martin F."/>
            <person name="Silar P."/>
            <person name="Natvig D.O."/>
            <person name="Lalanne C."/>
            <person name="Gautier V."/>
            <person name="Ament-Velasquez S.L."/>
            <person name="Kruys A."/>
            <person name="Hutchinson M.I."/>
            <person name="Powell A.J."/>
            <person name="Barry K."/>
            <person name="Miller A.N."/>
            <person name="Grigoriev I.V."/>
            <person name="Debuchy R."/>
            <person name="Gladieux P."/>
            <person name="Hiltunen Thoren M."/>
            <person name="Johannesson H."/>
        </authorList>
    </citation>
    <scope>NUCLEOTIDE SEQUENCE</scope>
    <source>
        <strain evidence="5">CBS 508.74</strain>
    </source>
</reference>
<dbReference type="Pfam" id="PF00856">
    <property type="entry name" value="SET"/>
    <property type="match status" value="1"/>
</dbReference>
<reference evidence="5" key="2">
    <citation type="submission" date="2023-05" db="EMBL/GenBank/DDBJ databases">
        <authorList>
            <consortium name="Lawrence Berkeley National Laboratory"/>
            <person name="Steindorff A."/>
            <person name="Hensen N."/>
            <person name="Bonometti L."/>
            <person name="Westerberg I."/>
            <person name="Brannstrom I.O."/>
            <person name="Guillou S."/>
            <person name="Cros-Aarteil S."/>
            <person name="Calhoun S."/>
            <person name="Haridas S."/>
            <person name="Kuo A."/>
            <person name="Mondo S."/>
            <person name="Pangilinan J."/>
            <person name="Riley R."/>
            <person name="Labutti K."/>
            <person name="Andreopoulos B."/>
            <person name="Lipzen A."/>
            <person name="Chen C."/>
            <person name="Yanf M."/>
            <person name="Daum C."/>
            <person name="Ng V."/>
            <person name="Clum A."/>
            <person name="Ohm R."/>
            <person name="Martin F."/>
            <person name="Silar P."/>
            <person name="Natvig D."/>
            <person name="Lalanne C."/>
            <person name="Gautier V."/>
            <person name="Ament-Velasquez S.L."/>
            <person name="Kruys A."/>
            <person name="Hutchinson M.I."/>
            <person name="Powell A.J."/>
            <person name="Barry K."/>
            <person name="Miller A.N."/>
            <person name="Grigoriev I.V."/>
            <person name="Debuchy R."/>
            <person name="Gladieux P."/>
            <person name="Thoren M.H."/>
            <person name="Johannesson H."/>
        </authorList>
    </citation>
    <scope>NUCLEOTIDE SEQUENCE</scope>
    <source>
        <strain evidence="5">CBS 508.74</strain>
    </source>
</reference>
<evidence type="ECO:0000256" key="3">
    <source>
        <dbReference type="SAM" id="MobiDB-lite"/>
    </source>
</evidence>
<dbReference type="InterPro" id="IPR001214">
    <property type="entry name" value="SET_dom"/>
</dbReference>